<feature type="region of interest" description="Disordered" evidence="1">
    <location>
        <begin position="1"/>
        <end position="23"/>
    </location>
</feature>
<evidence type="ECO:0000313" key="2">
    <source>
        <dbReference type="EMBL" id="TCV17102.1"/>
    </source>
</evidence>
<comment type="caution">
    <text evidence="2">The sequence shown here is derived from an EMBL/GenBank/DDBJ whole genome shotgun (WGS) entry which is preliminary data.</text>
</comment>
<dbReference type="OrthoDB" id="1045432at2"/>
<proteinExistence type="predicted"/>
<dbReference type="Proteomes" id="UP000295197">
    <property type="component" value="Unassembled WGS sequence"/>
</dbReference>
<dbReference type="InterPro" id="IPR018330">
    <property type="entry name" value="RecT_fam"/>
</dbReference>
<dbReference type="RefSeq" id="WP_132777192.1">
    <property type="nucleotide sequence ID" value="NZ_SMBZ01000011.1"/>
</dbReference>
<keyword evidence="3" id="KW-1185">Reference proteome</keyword>
<dbReference type="Pfam" id="PF03837">
    <property type="entry name" value="RecT"/>
    <property type="match status" value="1"/>
</dbReference>
<reference evidence="2 3" key="1">
    <citation type="submission" date="2019-03" db="EMBL/GenBank/DDBJ databases">
        <title>Genomic Encyclopedia of Type Strains, Phase IV (KMG-IV): sequencing the most valuable type-strain genomes for metagenomic binning, comparative biology and taxonomic classification.</title>
        <authorList>
            <person name="Goeker M."/>
        </authorList>
    </citation>
    <scope>NUCLEOTIDE SEQUENCE [LARGE SCALE GENOMIC DNA]</scope>
    <source>
        <strain evidence="2 3">DSM 22362</strain>
    </source>
</reference>
<feature type="region of interest" description="Disordered" evidence="1">
    <location>
        <begin position="319"/>
        <end position="347"/>
    </location>
</feature>
<dbReference type="EMBL" id="SMBZ01000011">
    <property type="protein sequence ID" value="TCV17102.1"/>
    <property type="molecule type" value="Genomic_DNA"/>
</dbReference>
<evidence type="ECO:0000256" key="1">
    <source>
        <dbReference type="SAM" id="MobiDB-lite"/>
    </source>
</evidence>
<dbReference type="AlphaFoldDB" id="A0A4R3VUC4"/>
<sequence length="347" mass="39952">MSNQNLATTSNNQVAPQQESQSERFTHAVMREFTTNAGSLEVTNFQKKLIQNYFIKLDMTLKDNEIKRLSKRDSDPLEFAWKNVNMSQLALDVVAYSSIGLDPLQDNHINLIPYKNNKTSKFDIGFIIGYEGMKIKAIKYGFEVPDDVIVEVVYSNDKFKSYKKNKDNKIESYDFEIVNDFDRGEIIGGFYYHVFHSNPEKNRLKVMTMKDIEKRKPKYASAEFWGGEKKKYNSNETEHIEGWFEEMVEKTIKRAAYNSITIDSEKIDEHLVKMMQQEAITLTGSDQTLLQVKSDISNNANKLEIGFEDANVVEEKPRYIEPEKQAPAASVMQPNENPVDDTPTLGF</sequence>
<name>A0A4R3VUC4_9SPHI</name>
<accession>A0A4R3VUC4</accession>
<evidence type="ECO:0000313" key="3">
    <source>
        <dbReference type="Proteomes" id="UP000295197"/>
    </source>
</evidence>
<gene>
    <name evidence="2" type="ORF">EDC17_101119</name>
</gene>
<feature type="compositionally biased region" description="Polar residues" evidence="1">
    <location>
        <begin position="1"/>
        <end position="20"/>
    </location>
</feature>
<organism evidence="2 3">
    <name type="scientific">Sphingobacterium alimentarium</name>
    <dbReference type="NCBI Taxonomy" id="797292"/>
    <lineage>
        <taxon>Bacteria</taxon>
        <taxon>Pseudomonadati</taxon>
        <taxon>Bacteroidota</taxon>
        <taxon>Sphingobacteriia</taxon>
        <taxon>Sphingobacteriales</taxon>
        <taxon>Sphingobacteriaceae</taxon>
        <taxon>Sphingobacterium</taxon>
    </lineage>
</organism>
<dbReference type="GO" id="GO:0003677">
    <property type="term" value="F:DNA binding"/>
    <property type="evidence" value="ECO:0007669"/>
    <property type="project" value="InterPro"/>
</dbReference>
<dbReference type="GO" id="GO:0006259">
    <property type="term" value="P:DNA metabolic process"/>
    <property type="evidence" value="ECO:0007669"/>
    <property type="project" value="InterPro"/>
</dbReference>
<protein>
    <submittedName>
        <fullName evidence="2">RecT family protein</fullName>
    </submittedName>
</protein>